<dbReference type="AlphaFoldDB" id="A0A0L0T008"/>
<comment type="similarity">
    <text evidence="6">Belongs to the mitochondrial carrier (TC 2.A.29) family.</text>
</comment>
<keyword evidence="4 5" id="KW-0472">Membrane</keyword>
<evidence type="ECO:0000256" key="3">
    <source>
        <dbReference type="ARBA" id="ARBA00022989"/>
    </source>
</evidence>
<dbReference type="PROSITE" id="PS50920">
    <property type="entry name" value="SOLCAR"/>
    <property type="match status" value="3"/>
</dbReference>
<dbReference type="GO" id="GO:0016020">
    <property type="term" value="C:membrane"/>
    <property type="evidence" value="ECO:0007669"/>
    <property type="project" value="UniProtKB-SubCell"/>
</dbReference>
<dbReference type="PANTHER" id="PTHR46080">
    <property type="entry name" value="MITOCHONDRIAL SUBSTRATE CARRIER FAMILY PROTEIN J"/>
    <property type="match status" value="1"/>
</dbReference>
<dbReference type="Gene3D" id="1.50.40.10">
    <property type="entry name" value="Mitochondrial carrier domain"/>
    <property type="match status" value="1"/>
</dbReference>
<evidence type="ECO:0000313" key="9">
    <source>
        <dbReference type="Proteomes" id="UP000054350"/>
    </source>
</evidence>
<feature type="region of interest" description="Disordered" evidence="7">
    <location>
        <begin position="40"/>
        <end position="60"/>
    </location>
</feature>
<dbReference type="InterPro" id="IPR023395">
    <property type="entry name" value="MCP_dom_sf"/>
</dbReference>
<dbReference type="eggNOG" id="KOG0765">
    <property type="taxonomic scope" value="Eukaryota"/>
</dbReference>
<evidence type="ECO:0000256" key="7">
    <source>
        <dbReference type="SAM" id="MobiDB-lite"/>
    </source>
</evidence>
<dbReference type="EMBL" id="GG745355">
    <property type="protein sequence ID" value="KNE68123.1"/>
    <property type="molecule type" value="Genomic_DNA"/>
</dbReference>
<dbReference type="SUPFAM" id="SSF103506">
    <property type="entry name" value="Mitochondrial carrier"/>
    <property type="match status" value="1"/>
</dbReference>
<keyword evidence="3" id="KW-1133">Transmembrane helix</keyword>
<evidence type="ECO:0000256" key="4">
    <source>
        <dbReference type="ARBA" id="ARBA00023136"/>
    </source>
</evidence>
<feature type="repeat" description="Solcar" evidence="5">
    <location>
        <begin position="128"/>
        <end position="213"/>
    </location>
</feature>
<dbReference type="VEuPathDB" id="FungiDB:AMAG_13293"/>
<reference evidence="8 9" key="1">
    <citation type="submission" date="2009-11" db="EMBL/GenBank/DDBJ databases">
        <title>Annotation of Allomyces macrogynus ATCC 38327.</title>
        <authorList>
            <consortium name="The Broad Institute Genome Sequencing Platform"/>
            <person name="Russ C."/>
            <person name="Cuomo C."/>
            <person name="Burger G."/>
            <person name="Gray M.W."/>
            <person name="Holland P.W.H."/>
            <person name="King N."/>
            <person name="Lang F.B.F."/>
            <person name="Roger A.J."/>
            <person name="Ruiz-Trillo I."/>
            <person name="Young S.K."/>
            <person name="Zeng Q."/>
            <person name="Gargeya S."/>
            <person name="Fitzgerald M."/>
            <person name="Haas B."/>
            <person name="Abouelleil A."/>
            <person name="Alvarado L."/>
            <person name="Arachchi H.M."/>
            <person name="Berlin A."/>
            <person name="Chapman S.B."/>
            <person name="Gearin G."/>
            <person name="Goldberg J."/>
            <person name="Griggs A."/>
            <person name="Gujja S."/>
            <person name="Hansen M."/>
            <person name="Heiman D."/>
            <person name="Howarth C."/>
            <person name="Larimer J."/>
            <person name="Lui A."/>
            <person name="MacDonald P.J.P."/>
            <person name="McCowen C."/>
            <person name="Montmayeur A."/>
            <person name="Murphy C."/>
            <person name="Neiman D."/>
            <person name="Pearson M."/>
            <person name="Priest M."/>
            <person name="Roberts A."/>
            <person name="Saif S."/>
            <person name="Shea T."/>
            <person name="Sisk P."/>
            <person name="Stolte C."/>
            <person name="Sykes S."/>
            <person name="Wortman J."/>
            <person name="Nusbaum C."/>
            <person name="Birren B."/>
        </authorList>
    </citation>
    <scope>NUCLEOTIDE SEQUENCE [LARGE SCALE GENOMIC DNA]</scope>
    <source>
        <strain evidence="8 9">ATCC 38327</strain>
    </source>
</reference>
<organism evidence="8 9">
    <name type="scientific">Allomyces macrogynus (strain ATCC 38327)</name>
    <name type="common">Allomyces javanicus var. macrogynus</name>
    <dbReference type="NCBI Taxonomy" id="578462"/>
    <lineage>
        <taxon>Eukaryota</taxon>
        <taxon>Fungi</taxon>
        <taxon>Fungi incertae sedis</taxon>
        <taxon>Blastocladiomycota</taxon>
        <taxon>Blastocladiomycetes</taxon>
        <taxon>Blastocladiales</taxon>
        <taxon>Blastocladiaceae</taxon>
        <taxon>Allomyces</taxon>
    </lineage>
</organism>
<keyword evidence="2 5" id="KW-0812">Transmembrane</keyword>
<accession>A0A0L0T008</accession>
<feature type="repeat" description="Solcar" evidence="5">
    <location>
        <begin position="234"/>
        <end position="326"/>
    </location>
</feature>
<keyword evidence="6" id="KW-0813">Transport</keyword>
<evidence type="ECO:0008006" key="10">
    <source>
        <dbReference type="Google" id="ProtNLM"/>
    </source>
</evidence>
<dbReference type="OrthoDB" id="250329at2759"/>
<evidence type="ECO:0000256" key="1">
    <source>
        <dbReference type="ARBA" id="ARBA00004141"/>
    </source>
</evidence>
<dbReference type="Pfam" id="PF00153">
    <property type="entry name" value="Mito_carr"/>
    <property type="match status" value="3"/>
</dbReference>
<reference evidence="9" key="2">
    <citation type="submission" date="2009-11" db="EMBL/GenBank/DDBJ databases">
        <title>The Genome Sequence of Allomyces macrogynus strain ATCC 38327.</title>
        <authorList>
            <consortium name="The Broad Institute Genome Sequencing Platform"/>
            <person name="Russ C."/>
            <person name="Cuomo C."/>
            <person name="Shea T."/>
            <person name="Young S.K."/>
            <person name="Zeng Q."/>
            <person name="Koehrsen M."/>
            <person name="Haas B."/>
            <person name="Borodovsky M."/>
            <person name="Guigo R."/>
            <person name="Alvarado L."/>
            <person name="Berlin A."/>
            <person name="Borenstein D."/>
            <person name="Chen Z."/>
            <person name="Engels R."/>
            <person name="Freedman E."/>
            <person name="Gellesch M."/>
            <person name="Goldberg J."/>
            <person name="Griggs A."/>
            <person name="Gujja S."/>
            <person name="Heiman D."/>
            <person name="Hepburn T."/>
            <person name="Howarth C."/>
            <person name="Jen D."/>
            <person name="Larson L."/>
            <person name="Lewis B."/>
            <person name="Mehta T."/>
            <person name="Park D."/>
            <person name="Pearson M."/>
            <person name="Roberts A."/>
            <person name="Saif S."/>
            <person name="Shenoy N."/>
            <person name="Sisk P."/>
            <person name="Stolte C."/>
            <person name="Sykes S."/>
            <person name="Walk T."/>
            <person name="White J."/>
            <person name="Yandava C."/>
            <person name="Burger G."/>
            <person name="Gray M.W."/>
            <person name="Holland P.W.H."/>
            <person name="King N."/>
            <person name="Lang F.B.F."/>
            <person name="Roger A.J."/>
            <person name="Ruiz-Trillo I."/>
            <person name="Lander E."/>
            <person name="Nusbaum C."/>
        </authorList>
    </citation>
    <scope>NUCLEOTIDE SEQUENCE [LARGE SCALE GENOMIC DNA]</scope>
    <source>
        <strain evidence="9">ATCC 38327</strain>
    </source>
</reference>
<dbReference type="Proteomes" id="UP000054350">
    <property type="component" value="Unassembled WGS sequence"/>
</dbReference>
<evidence type="ECO:0000313" key="8">
    <source>
        <dbReference type="EMBL" id="KNE68123.1"/>
    </source>
</evidence>
<evidence type="ECO:0000256" key="2">
    <source>
        <dbReference type="ARBA" id="ARBA00022692"/>
    </source>
</evidence>
<evidence type="ECO:0000256" key="6">
    <source>
        <dbReference type="RuleBase" id="RU000488"/>
    </source>
</evidence>
<keyword evidence="9" id="KW-1185">Reference proteome</keyword>
<gene>
    <name evidence="8" type="ORF">AMAG_13293</name>
</gene>
<proteinExistence type="inferred from homology"/>
<protein>
    <recommendedName>
        <fullName evidence="10">Mitochondrial carrier protein</fullName>
    </recommendedName>
</protein>
<feature type="repeat" description="Solcar" evidence="5">
    <location>
        <begin position="335"/>
        <end position="420"/>
    </location>
</feature>
<dbReference type="PANTHER" id="PTHR46080:SF18">
    <property type="entry name" value="MITOCHONDRIAL SUBSTRATE CARRIER FAMILY PROTEIN J"/>
    <property type="match status" value="1"/>
</dbReference>
<name>A0A0L0T008_ALLM3</name>
<dbReference type="STRING" id="578462.A0A0L0T008"/>
<sequence length="433" mass="45977">MSAPAASTAANAPNGILPASLDGLLQALHPFWVRTAADLGRQRPQQPAPVPEGAPSRDGVDVIVADGEPHEPASPYADVVAEGGYLSLPPSTTTTAAVEVKEVGAFASVPTPSTEASATRAGTTWEDLDLNRYVIFGSMFVFCVDSTMYPFEVLRTRMQADSVTHQKSIVNLIRCIVRQEGVLRLYRGIFPAVGGSFPAQATYYAAYEFGHHQYDQLLRRATGHTAPGALPASSDLAAHALAGLTAELAAAMFYLPADTISQRLQTQPRFSFAYAAHQYRGAGDVARAIFTTHGLRGFYQGLAPHLLAYVPSGAVYWGAYEAAKRKMLAGGGVRSEWGVNACAASVAGAAAVLVSNPADVLRTRVQTYDTPKPPRLWDLARKVWADEGVAGLTKGLRPRLMVAVPGSVLALSGYEVAKKLARATGGKQVEGER</sequence>
<comment type="subcellular location">
    <subcellularLocation>
        <location evidence="1">Membrane</location>
        <topology evidence="1">Multi-pass membrane protein</topology>
    </subcellularLocation>
</comment>
<evidence type="ECO:0000256" key="5">
    <source>
        <dbReference type="PROSITE-ProRule" id="PRU00282"/>
    </source>
</evidence>
<dbReference type="InterPro" id="IPR018108">
    <property type="entry name" value="MCP_transmembrane"/>
</dbReference>